<dbReference type="Proteomes" id="UP000009874">
    <property type="component" value="Unassembled WGS sequence"/>
</dbReference>
<feature type="transmembrane region" description="Helical" evidence="1">
    <location>
        <begin position="30"/>
        <end position="47"/>
    </location>
</feature>
<evidence type="ECO:0000313" key="2">
    <source>
        <dbReference type="EMBL" id="EKU84134.1"/>
    </source>
</evidence>
<dbReference type="AlphaFoldDB" id="K9DHA2"/>
<comment type="caution">
    <text evidence="2">The sequence shown here is derived from an EMBL/GenBank/DDBJ whole genome shotgun (WGS) entry which is preliminary data.</text>
</comment>
<proteinExistence type="predicted"/>
<name>K9DHA2_9BURK</name>
<protein>
    <recommendedName>
        <fullName evidence="4">Transposase DDE domain-containing protein</fullName>
    </recommendedName>
</protein>
<gene>
    <name evidence="2" type="ORF">HMPREF9710_00777</name>
</gene>
<keyword evidence="3" id="KW-1185">Reference proteome</keyword>
<reference evidence="2 3" key="1">
    <citation type="submission" date="2012-09" db="EMBL/GenBank/DDBJ databases">
        <title>The Genome Sequence of Massilia timonae CCUG 45783.</title>
        <authorList>
            <consortium name="The Broad Institute Genome Sequencing Platform"/>
            <person name="Earl A."/>
            <person name="Ward D."/>
            <person name="Feldgarden M."/>
            <person name="Gevers D."/>
            <person name="Huys G."/>
            <person name="Walker B."/>
            <person name="Young S.K."/>
            <person name="Zeng Q."/>
            <person name="Gargeya S."/>
            <person name="Fitzgerald M."/>
            <person name="Haas B."/>
            <person name="Abouelleil A."/>
            <person name="Alvarado L."/>
            <person name="Arachchi H.M."/>
            <person name="Berlin A.M."/>
            <person name="Chapman S.B."/>
            <person name="Goldberg J."/>
            <person name="Griggs A."/>
            <person name="Gujja S."/>
            <person name="Hansen M."/>
            <person name="Howarth C."/>
            <person name="Imamovic A."/>
            <person name="Larimer J."/>
            <person name="McCowen C."/>
            <person name="Montmayeur A."/>
            <person name="Murphy C."/>
            <person name="Neiman D."/>
            <person name="Pearson M."/>
            <person name="Priest M."/>
            <person name="Roberts A."/>
            <person name="Saif S."/>
            <person name="Shea T."/>
            <person name="Sisk P."/>
            <person name="Sykes S."/>
            <person name="Wortman J."/>
            <person name="Nusbaum C."/>
            <person name="Birren B."/>
        </authorList>
    </citation>
    <scope>NUCLEOTIDE SEQUENCE [LARGE SCALE GENOMIC DNA]</scope>
    <source>
        <strain evidence="2 3">CCUG 45783</strain>
    </source>
</reference>
<keyword evidence="1" id="KW-1133">Transmembrane helix</keyword>
<evidence type="ECO:0000313" key="3">
    <source>
        <dbReference type="Proteomes" id="UP000009874"/>
    </source>
</evidence>
<dbReference type="RefSeq" id="WP_005664100.1">
    <property type="nucleotide sequence ID" value="NZ_JH992922.1"/>
</dbReference>
<sequence length="83" mass="9757">MGAANFLTKGLERVKAEMSLYVLVYNFSRLLRLLGTTSMMAAIRVYARFLRRFNSHWTLRLLTRPKTARANYRVPVRFLAFQN</sequence>
<organism evidence="2 3">
    <name type="scientific">Massilia timonae CCUG 45783</name>
    <dbReference type="NCBI Taxonomy" id="883126"/>
    <lineage>
        <taxon>Bacteria</taxon>
        <taxon>Pseudomonadati</taxon>
        <taxon>Pseudomonadota</taxon>
        <taxon>Betaproteobacteria</taxon>
        <taxon>Burkholderiales</taxon>
        <taxon>Oxalobacteraceae</taxon>
        <taxon>Telluria group</taxon>
        <taxon>Massilia</taxon>
    </lineage>
</organism>
<keyword evidence="1" id="KW-0812">Transmembrane</keyword>
<dbReference type="EMBL" id="AGZI01000008">
    <property type="protein sequence ID" value="EKU84134.1"/>
    <property type="molecule type" value="Genomic_DNA"/>
</dbReference>
<accession>K9DHA2</accession>
<keyword evidence="1" id="KW-0472">Membrane</keyword>
<evidence type="ECO:0000256" key="1">
    <source>
        <dbReference type="SAM" id="Phobius"/>
    </source>
</evidence>
<evidence type="ECO:0008006" key="4">
    <source>
        <dbReference type="Google" id="ProtNLM"/>
    </source>
</evidence>
<dbReference type="OrthoDB" id="111180at2"/>
<dbReference type="HOGENOM" id="CLU_2538622_0_0_4"/>